<dbReference type="Pfam" id="PF12831">
    <property type="entry name" value="FAD_oxidored"/>
    <property type="match status" value="1"/>
</dbReference>
<organism evidence="3 4">
    <name type="scientific">Fusicatenibacter faecihominis</name>
    <dbReference type="NCBI Taxonomy" id="2881276"/>
    <lineage>
        <taxon>Bacteria</taxon>
        <taxon>Bacillati</taxon>
        <taxon>Bacillota</taxon>
        <taxon>Clostridia</taxon>
        <taxon>Lachnospirales</taxon>
        <taxon>Lachnospiraceae</taxon>
        <taxon>Fusicatenibacter</taxon>
    </lineage>
</organism>
<protein>
    <submittedName>
        <fullName evidence="3">Dihydrodipicolinate synthase family protein</fullName>
    </submittedName>
</protein>
<gene>
    <name evidence="3" type="ORF">LKD71_13980</name>
</gene>
<evidence type="ECO:0000313" key="4">
    <source>
        <dbReference type="Proteomes" id="UP001197875"/>
    </source>
</evidence>
<dbReference type="PANTHER" id="PTHR42849:SF1">
    <property type="entry name" value="N-ACETYLNEURAMINATE LYASE"/>
    <property type="match status" value="1"/>
</dbReference>
<dbReference type="RefSeq" id="WP_227615926.1">
    <property type="nucleotide sequence ID" value="NZ_JAJEPR010000031.1"/>
</dbReference>
<dbReference type="Proteomes" id="UP001197875">
    <property type="component" value="Unassembled WGS sequence"/>
</dbReference>
<dbReference type="SUPFAM" id="SSF51569">
    <property type="entry name" value="Aldolase"/>
    <property type="match status" value="1"/>
</dbReference>
<sequence>MFLANDEGETVNYGHPNNYYNVWGINTDTENKEIVMKFVDWLYSEEGGYLMNYGVEGVHWEMVDGKPQFLDSIIEEYKSRTGDPTYEAGSEIGIGDMFLDMSWYSNYDAAFKTTSEESWTRENIHKVYADHMDDVILQGEFDKFAVFAKRIVDTTQGASVCALAGKKFSWPKAYVGTLPRVGEIDIEKVIDYIRKNPDDKWFLRPMVGKTPDPEEMEQLVKAGAPLAIHGFTKALQQAVKDDPRYKLIERMCDVLMFFYEKDGVGAYWVIDDTLHNTNVADPKEYAKAINTVRQQQWLVHKFFTRYIPGFEKAQLLDTYANVSKAYHQTWEPSGFTEYDITPEEIKEGKTEREDWIVKILGHPMSGQNADGWYVPLATMIPKGLEHILVTGKPACRKIHYIASCGLVGQAAGAGADGVGVVTPMFLGVTDKEMTAYYEKISSLVPAEFPIYLYNIPQCSGNDLKKTTAEQITENCENVIGIKYSYPDMMRTLEYLEIPNFSVLHGCDKMFAELLLMGCDGTVSGVAGVFPEPFVAVYEAWKHKDIPAMQKWQKVCIKLCNLLHCGANMSWFKQALALRGLPVGGMRAPQQDLLKKETADTMKEIEEICKEAEIELKV</sequence>
<dbReference type="AlphaFoldDB" id="A0AAE3DV00"/>
<accession>A0AAE3DV00</accession>
<evidence type="ECO:0000256" key="2">
    <source>
        <dbReference type="ARBA" id="ARBA00023270"/>
    </source>
</evidence>
<dbReference type="SMART" id="SM01130">
    <property type="entry name" value="DHDPS"/>
    <property type="match status" value="1"/>
</dbReference>
<dbReference type="GO" id="GO:0008747">
    <property type="term" value="F:N-acetylneuraminate lyase activity"/>
    <property type="evidence" value="ECO:0007669"/>
    <property type="project" value="TreeGrafter"/>
</dbReference>
<dbReference type="Gene3D" id="3.20.20.70">
    <property type="entry name" value="Aldolase class I"/>
    <property type="match status" value="1"/>
</dbReference>
<evidence type="ECO:0000313" key="3">
    <source>
        <dbReference type="EMBL" id="MCC2190895.1"/>
    </source>
</evidence>
<dbReference type="PANTHER" id="PTHR42849">
    <property type="entry name" value="N-ACETYLNEURAMINATE LYASE"/>
    <property type="match status" value="1"/>
</dbReference>
<comment type="caution">
    <text evidence="3">The sequence shown here is derived from an EMBL/GenBank/DDBJ whole genome shotgun (WGS) entry which is preliminary data.</text>
</comment>
<proteinExistence type="predicted"/>
<name>A0AAE3DV00_9FIRM</name>
<dbReference type="InterPro" id="IPR002220">
    <property type="entry name" value="DapA-like"/>
</dbReference>
<dbReference type="Gene3D" id="3.40.190.10">
    <property type="entry name" value="Periplasmic binding protein-like II"/>
    <property type="match status" value="1"/>
</dbReference>
<dbReference type="Pfam" id="PF00701">
    <property type="entry name" value="DHDPS"/>
    <property type="match status" value="1"/>
</dbReference>
<keyword evidence="1" id="KW-0456">Lyase</keyword>
<keyword evidence="4" id="KW-1185">Reference proteome</keyword>
<dbReference type="GO" id="GO:0005829">
    <property type="term" value="C:cytosol"/>
    <property type="evidence" value="ECO:0007669"/>
    <property type="project" value="TreeGrafter"/>
</dbReference>
<reference evidence="3 4" key="1">
    <citation type="submission" date="2021-10" db="EMBL/GenBank/DDBJ databases">
        <title>Anaerobic single-cell dispensing facilitates the cultivation of human gut bacteria.</title>
        <authorList>
            <person name="Afrizal A."/>
        </authorList>
    </citation>
    <scope>NUCLEOTIDE SEQUENCE [LARGE SCALE GENOMIC DNA]</scope>
    <source>
        <strain evidence="3 4">CLA-AA-H277</strain>
    </source>
</reference>
<keyword evidence="2" id="KW-0704">Schiff base</keyword>
<evidence type="ECO:0000256" key="1">
    <source>
        <dbReference type="ARBA" id="ARBA00023239"/>
    </source>
</evidence>
<dbReference type="SUPFAM" id="SSF53850">
    <property type="entry name" value="Periplasmic binding protein-like II"/>
    <property type="match status" value="1"/>
</dbReference>
<dbReference type="InterPro" id="IPR013785">
    <property type="entry name" value="Aldolase_TIM"/>
</dbReference>
<dbReference type="EMBL" id="JAJEPR010000031">
    <property type="protein sequence ID" value="MCC2190895.1"/>
    <property type="molecule type" value="Genomic_DNA"/>
</dbReference>
<dbReference type="GO" id="GO:0019262">
    <property type="term" value="P:N-acetylneuraminate catabolic process"/>
    <property type="evidence" value="ECO:0007669"/>
    <property type="project" value="TreeGrafter"/>
</dbReference>
<dbReference type="PROSITE" id="PS00666">
    <property type="entry name" value="DHDPS_2"/>
    <property type="match status" value="1"/>
</dbReference>
<dbReference type="CDD" id="cd00408">
    <property type="entry name" value="DHDPS-like"/>
    <property type="match status" value="1"/>
</dbReference>
<dbReference type="InterPro" id="IPR020625">
    <property type="entry name" value="Schiff_base-form_aldolases_AS"/>
</dbReference>